<dbReference type="EMBL" id="CP054840">
    <property type="protein sequence ID" value="QKV51490.1"/>
    <property type="molecule type" value="Genomic_DNA"/>
</dbReference>
<name>A0A6N1X152_9BURK</name>
<dbReference type="PANTHER" id="PTHR23308">
    <property type="entry name" value="NUCLEAR INHIBITOR OF PROTEIN PHOSPHATASE-1"/>
    <property type="match status" value="1"/>
</dbReference>
<sequence length="198" mass="21303">MPRLVISIDGAIIKEVALTKERTTLGRRPYNDIVISNLAVSGEHALLHCVGGRVHIEDLQSTNGTYVNQQRIARQELQHGDLLNIGQYEMRLQLSPEEYTQWGAAAAAAQPACLRLEGDTPREVALLKPVTTLGKPGVAVATITRKSSGFMLARTEGADGSLRLNGLGVGADARPLQHGDLIELAGSRLHFLRLQAGA</sequence>
<dbReference type="KEGG" id="aant:HUK68_00505"/>
<dbReference type="InterPro" id="IPR000253">
    <property type="entry name" value="FHA_dom"/>
</dbReference>
<evidence type="ECO:0000313" key="3">
    <source>
        <dbReference type="Proteomes" id="UP000509579"/>
    </source>
</evidence>
<dbReference type="PROSITE" id="PS50006">
    <property type="entry name" value="FHA_DOMAIN"/>
    <property type="match status" value="1"/>
</dbReference>
<feature type="domain" description="FHA" evidence="1">
    <location>
        <begin position="23"/>
        <end position="72"/>
    </location>
</feature>
<dbReference type="InterPro" id="IPR050923">
    <property type="entry name" value="Cell_Proc_Reg/RNA_Proc"/>
</dbReference>
<dbReference type="RefSeq" id="WP_175502427.1">
    <property type="nucleotide sequence ID" value="NZ_CP054840.1"/>
</dbReference>
<evidence type="ECO:0000259" key="1">
    <source>
        <dbReference type="PROSITE" id="PS50006"/>
    </source>
</evidence>
<keyword evidence="3" id="KW-1185">Reference proteome</keyword>
<dbReference type="SMART" id="SM00240">
    <property type="entry name" value="FHA"/>
    <property type="match status" value="1"/>
</dbReference>
<reference evidence="2 3" key="1">
    <citation type="submission" date="2020-06" db="EMBL/GenBank/DDBJ databases">
        <title>Acidovorax antarctica sp. nov., isolated from Corinth ice sheet soil, Antarctic Fields Peninsula.</title>
        <authorList>
            <person name="Xu Q."/>
            <person name="Peng F."/>
        </authorList>
    </citation>
    <scope>NUCLEOTIDE SEQUENCE [LARGE SCALE GENOMIC DNA]</scope>
    <source>
        <strain evidence="2 3">16-35-5</strain>
    </source>
</reference>
<accession>A0A6N1X152</accession>
<dbReference type="SUPFAM" id="SSF49879">
    <property type="entry name" value="SMAD/FHA domain"/>
    <property type="match status" value="1"/>
</dbReference>
<dbReference type="InterPro" id="IPR008984">
    <property type="entry name" value="SMAD_FHA_dom_sf"/>
</dbReference>
<protein>
    <submittedName>
        <fullName evidence="2">FHA domain-containing protein</fullName>
    </submittedName>
</protein>
<proteinExistence type="predicted"/>
<dbReference type="Proteomes" id="UP000509579">
    <property type="component" value="Chromosome"/>
</dbReference>
<dbReference type="AlphaFoldDB" id="A0A6N1X152"/>
<evidence type="ECO:0000313" key="2">
    <source>
        <dbReference type="EMBL" id="QKV51490.1"/>
    </source>
</evidence>
<dbReference type="CDD" id="cd00060">
    <property type="entry name" value="FHA"/>
    <property type="match status" value="1"/>
</dbReference>
<dbReference type="Gene3D" id="2.60.200.20">
    <property type="match status" value="1"/>
</dbReference>
<organism evidence="2 3">
    <name type="scientific">Comamonas antarctica</name>
    <dbReference type="NCBI Taxonomy" id="2743470"/>
    <lineage>
        <taxon>Bacteria</taxon>
        <taxon>Pseudomonadati</taxon>
        <taxon>Pseudomonadota</taxon>
        <taxon>Betaproteobacteria</taxon>
        <taxon>Burkholderiales</taxon>
        <taxon>Comamonadaceae</taxon>
        <taxon>Comamonas</taxon>
    </lineage>
</organism>
<gene>
    <name evidence="2" type="ORF">HUK68_00505</name>
</gene>
<dbReference type="Pfam" id="PF00498">
    <property type="entry name" value="FHA"/>
    <property type="match status" value="1"/>
</dbReference>